<dbReference type="InterPro" id="IPR005502">
    <property type="entry name" value="Ribosyl_crysJ1"/>
</dbReference>
<name>A0ABM7XRQ2_9ENTE</name>
<reference evidence="3 4" key="1">
    <citation type="submission" date="2022-03" db="EMBL/GenBank/DDBJ databases">
        <title>Complete genome sequence of Enterococcus innesii DB-1.</title>
        <authorList>
            <person name="Fukuda D."/>
            <person name="Nolasco-Hipolito C."/>
        </authorList>
    </citation>
    <scope>NUCLEOTIDE SEQUENCE [LARGE SCALE GENOMIC DNA]</scope>
    <source>
        <strain evidence="3 4">DB-1</strain>
    </source>
</reference>
<keyword evidence="4" id="KW-1185">Reference proteome</keyword>
<dbReference type="SUPFAM" id="SSF101478">
    <property type="entry name" value="ADP-ribosylglycohydrolase"/>
    <property type="match status" value="1"/>
</dbReference>
<proteinExistence type="inferred from homology"/>
<dbReference type="Pfam" id="PF03747">
    <property type="entry name" value="ADP_ribosyl_GH"/>
    <property type="match status" value="1"/>
</dbReference>
<evidence type="ECO:0000313" key="3">
    <source>
        <dbReference type="EMBL" id="BDG67735.1"/>
    </source>
</evidence>
<sequence length="339" mass="36237">MIERILGSLTMAAIGDAMGAATENLPFDEIRLKFAGPLEKLVEPGKTAFAYGNKAGEVTDDFSQIYLICQNILKNQGMIDRDIIKKSIIEWSDIPHYFNRFAGPTTRSAIEMYKNDLSEIKALPGAVTVDYASKATNGSAMKISPAGLFHPGDYEKALEDAIIITKVTHDNSLSISGACAVALSVSESLKESATMDSVIEAGLLGAKLGEEQGKKYSKHVPGPSVYRRIQLALDIANGSGEKVDKLLKLYEVVGSGLHVSEAVPCAYGIVALNKETPYQATIDAVNIGYDTDTIATIVGSMTGALVSVDETVKSKLSVIEKANEMDIRGLASNIAEIVK</sequence>
<comment type="similarity">
    <text evidence="1">Belongs to the ADP-ribosylglycohydrolase family.</text>
</comment>
<dbReference type="Proteomes" id="UP000831692">
    <property type="component" value="Chromosome"/>
</dbReference>
<evidence type="ECO:0000313" key="4">
    <source>
        <dbReference type="Proteomes" id="UP000831692"/>
    </source>
</evidence>
<gene>
    <name evidence="3" type="primary">draG</name>
    <name evidence="3" type="ORF">ENLAB_12990</name>
</gene>
<organism evidence="3 4">
    <name type="scientific">Enterococcus innesii</name>
    <dbReference type="NCBI Taxonomy" id="2839759"/>
    <lineage>
        <taxon>Bacteria</taxon>
        <taxon>Bacillati</taxon>
        <taxon>Bacillota</taxon>
        <taxon>Bacilli</taxon>
        <taxon>Lactobacillales</taxon>
        <taxon>Enterococcaceae</taxon>
        <taxon>Enterococcus</taxon>
    </lineage>
</organism>
<dbReference type="Gene3D" id="1.10.4080.10">
    <property type="entry name" value="ADP-ribosylation/Crystallin J1"/>
    <property type="match status" value="1"/>
</dbReference>
<evidence type="ECO:0000256" key="2">
    <source>
        <dbReference type="ARBA" id="ARBA00022801"/>
    </source>
</evidence>
<dbReference type="PANTHER" id="PTHR16222">
    <property type="entry name" value="ADP-RIBOSYLGLYCOHYDROLASE"/>
    <property type="match status" value="1"/>
</dbReference>
<dbReference type="EMBL" id="AP025635">
    <property type="protein sequence ID" value="BDG67735.1"/>
    <property type="molecule type" value="Genomic_DNA"/>
</dbReference>
<protein>
    <submittedName>
        <fullName evidence="3">ADP-ribosylglycohydrolase</fullName>
    </submittedName>
</protein>
<dbReference type="InterPro" id="IPR036705">
    <property type="entry name" value="Ribosyl_crysJ1_sf"/>
</dbReference>
<dbReference type="InterPro" id="IPR050792">
    <property type="entry name" value="ADP-ribosylglycohydrolase"/>
</dbReference>
<evidence type="ECO:0000256" key="1">
    <source>
        <dbReference type="ARBA" id="ARBA00010702"/>
    </source>
</evidence>
<dbReference type="PANTHER" id="PTHR16222:SF24">
    <property type="entry name" value="ADP-RIBOSYLHYDROLASE ARH3"/>
    <property type="match status" value="1"/>
</dbReference>
<keyword evidence="2" id="KW-0378">Hydrolase</keyword>
<accession>A0ABM7XRQ2</accession>